<organism evidence="2 3">
    <name type="scientific">Polyplax serrata</name>
    <name type="common">Common mouse louse</name>
    <dbReference type="NCBI Taxonomy" id="468196"/>
    <lineage>
        <taxon>Eukaryota</taxon>
        <taxon>Metazoa</taxon>
        <taxon>Ecdysozoa</taxon>
        <taxon>Arthropoda</taxon>
        <taxon>Hexapoda</taxon>
        <taxon>Insecta</taxon>
        <taxon>Pterygota</taxon>
        <taxon>Neoptera</taxon>
        <taxon>Paraneoptera</taxon>
        <taxon>Psocodea</taxon>
        <taxon>Troctomorpha</taxon>
        <taxon>Phthiraptera</taxon>
        <taxon>Anoplura</taxon>
        <taxon>Polyplacidae</taxon>
        <taxon>Polyplax</taxon>
    </lineage>
</organism>
<evidence type="ECO:0000313" key="3">
    <source>
        <dbReference type="Proteomes" id="UP001359485"/>
    </source>
</evidence>
<reference evidence="2 3" key="1">
    <citation type="submission" date="2023-09" db="EMBL/GenBank/DDBJ databases">
        <title>Genomes of two closely related lineages of the louse Polyplax serrata with different host specificities.</title>
        <authorList>
            <person name="Martinu J."/>
            <person name="Tarabai H."/>
            <person name="Stefka J."/>
            <person name="Hypsa V."/>
        </authorList>
    </citation>
    <scope>NUCLEOTIDE SEQUENCE [LARGE SCALE GENOMIC DNA]</scope>
    <source>
        <strain evidence="2">98ZLc_SE</strain>
    </source>
</reference>
<evidence type="ECO:0000313" key="2">
    <source>
        <dbReference type="EMBL" id="KAK6633640.1"/>
    </source>
</evidence>
<sequence length="107" mass="12479">MEQRDIILTVVFTTFGVILIVGLSVFLFYWCHRRKRKTDEENTDDEDQMNDGGRTIEKKNGFLSLRTPLISTKALGYVLILFIFHYKPSKLKFLRYEAGKSLEKATI</sequence>
<comment type="caution">
    <text evidence="2">The sequence shown here is derived from an EMBL/GenBank/DDBJ whole genome shotgun (WGS) entry which is preliminary data.</text>
</comment>
<protein>
    <submittedName>
        <fullName evidence="2">Uncharacterized protein</fullName>
    </submittedName>
</protein>
<evidence type="ECO:0000256" key="1">
    <source>
        <dbReference type="SAM" id="Phobius"/>
    </source>
</evidence>
<feature type="transmembrane region" description="Helical" evidence="1">
    <location>
        <begin position="6"/>
        <end position="30"/>
    </location>
</feature>
<name>A0ABR1B2C6_POLSC</name>
<keyword evidence="1" id="KW-1133">Transmembrane helix</keyword>
<dbReference type="Proteomes" id="UP001359485">
    <property type="component" value="Unassembled WGS sequence"/>
</dbReference>
<keyword evidence="1" id="KW-0812">Transmembrane</keyword>
<keyword evidence="3" id="KW-1185">Reference proteome</keyword>
<keyword evidence="1" id="KW-0472">Membrane</keyword>
<dbReference type="EMBL" id="JAWJWF010000004">
    <property type="protein sequence ID" value="KAK6633640.1"/>
    <property type="molecule type" value="Genomic_DNA"/>
</dbReference>
<accession>A0ABR1B2C6</accession>
<proteinExistence type="predicted"/>
<feature type="transmembrane region" description="Helical" evidence="1">
    <location>
        <begin position="68"/>
        <end position="86"/>
    </location>
</feature>
<gene>
    <name evidence="2" type="ORF">RUM44_004247</name>
</gene>